<dbReference type="PROSITE" id="PS00643">
    <property type="entry name" value="COMPLEX1_75K_3"/>
    <property type="match status" value="1"/>
</dbReference>
<dbReference type="Pfam" id="PF00384">
    <property type="entry name" value="Molybdopterin"/>
    <property type="match status" value="1"/>
</dbReference>
<evidence type="ECO:0000256" key="9">
    <source>
        <dbReference type="ARBA" id="ARBA00023004"/>
    </source>
</evidence>
<dbReference type="InterPro" id="IPR019574">
    <property type="entry name" value="NADH_UbQ_OxRdtase_Gsu_4Fe4S-bd"/>
</dbReference>
<dbReference type="InterPro" id="IPR001041">
    <property type="entry name" value="2Fe-2S_ferredoxin-type"/>
</dbReference>
<dbReference type="SUPFAM" id="SSF54862">
    <property type="entry name" value="4Fe-4S ferredoxins"/>
    <property type="match status" value="1"/>
</dbReference>
<protein>
    <recommendedName>
        <fullName evidence="15">NADH-quinone oxidoreductase</fullName>
        <ecNumber evidence="15">7.1.1.-</ecNumber>
    </recommendedName>
</protein>
<dbReference type="InterPro" id="IPR054351">
    <property type="entry name" value="NADH_UbQ_OxRdtase_ferredoxin"/>
</dbReference>
<dbReference type="SMART" id="SM00926">
    <property type="entry name" value="Molybdop_Fe4S4"/>
    <property type="match status" value="1"/>
</dbReference>
<dbReference type="Gene3D" id="3.40.50.740">
    <property type="match status" value="2"/>
</dbReference>
<dbReference type="Pfam" id="PF13510">
    <property type="entry name" value="Fer2_4"/>
    <property type="match status" value="1"/>
</dbReference>
<dbReference type="FunFam" id="3.30.70.20:FF:000002">
    <property type="entry name" value="NADH-ubiquinone oxidoreductase 75 kDa subunit"/>
    <property type="match status" value="1"/>
</dbReference>
<dbReference type="AlphaFoldDB" id="H5S8R4"/>
<evidence type="ECO:0000256" key="2">
    <source>
        <dbReference type="ARBA" id="ARBA00004370"/>
    </source>
</evidence>
<evidence type="ECO:0000259" key="18">
    <source>
        <dbReference type="PROSITE" id="PS51839"/>
    </source>
</evidence>
<comment type="catalytic activity">
    <reaction evidence="14 15">
        <text>a quinone + NADH + 5 H(+)(in) = a quinol + NAD(+) + 4 H(+)(out)</text>
        <dbReference type="Rhea" id="RHEA:57888"/>
        <dbReference type="ChEBI" id="CHEBI:15378"/>
        <dbReference type="ChEBI" id="CHEBI:24646"/>
        <dbReference type="ChEBI" id="CHEBI:57540"/>
        <dbReference type="ChEBI" id="CHEBI:57945"/>
        <dbReference type="ChEBI" id="CHEBI:132124"/>
    </reaction>
</comment>
<evidence type="ECO:0000256" key="7">
    <source>
        <dbReference type="ARBA" id="ARBA00022723"/>
    </source>
</evidence>
<dbReference type="Pfam" id="PF22117">
    <property type="entry name" value="Fer4_Nqo3"/>
    <property type="match status" value="1"/>
</dbReference>
<dbReference type="GO" id="GO:0008137">
    <property type="term" value="F:NADH dehydrogenase (ubiquinone) activity"/>
    <property type="evidence" value="ECO:0007669"/>
    <property type="project" value="UniProtKB-UniRule"/>
</dbReference>
<evidence type="ECO:0000256" key="11">
    <source>
        <dbReference type="ARBA" id="ARBA00023027"/>
    </source>
</evidence>
<dbReference type="SUPFAM" id="SSF53706">
    <property type="entry name" value="Formate dehydrogenase/DMSO reductase, domains 1-3"/>
    <property type="match status" value="1"/>
</dbReference>
<keyword evidence="13" id="KW-0472">Membrane</keyword>
<evidence type="ECO:0000256" key="14">
    <source>
        <dbReference type="ARBA" id="ARBA00047712"/>
    </source>
</evidence>
<organism evidence="19">
    <name type="scientific">uncultured Chloroflexota bacterium</name>
    <dbReference type="NCBI Taxonomy" id="166587"/>
    <lineage>
        <taxon>Bacteria</taxon>
        <taxon>Bacillati</taxon>
        <taxon>Chloroflexota</taxon>
        <taxon>environmental samples</taxon>
    </lineage>
</organism>
<dbReference type="InterPro" id="IPR036010">
    <property type="entry name" value="2Fe-2S_ferredoxin-like_sf"/>
</dbReference>
<evidence type="ECO:0000259" key="17">
    <source>
        <dbReference type="PROSITE" id="PS51669"/>
    </source>
</evidence>
<reference evidence="19" key="2">
    <citation type="journal article" date="2012" name="PLoS ONE">
        <title>A Deeply Branching Thermophilic Bacterium with an Ancient Acetyl-CoA Pathway Dominates a Subsurface Ecosystem.</title>
        <authorList>
            <person name="Takami H."/>
            <person name="Noguchi H."/>
            <person name="Takaki Y."/>
            <person name="Uchiyama I."/>
            <person name="Toyoda A."/>
            <person name="Nishi S."/>
            <person name="Chee G.-J."/>
            <person name="Arai W."/>
            <person name="Nunoura T."/>
            <person name="Itoh T."/>
            <person name="Hattori M."/>
            <person name="Takai K."/>
        </authorList>
    </citation>
    <scope>NUCLEOTIDE SEQUENCE</scope>
</reference>
<comment type="cofactor">
    <cofactor evidence="1 15">
        <name>[4Fe-4S] cluster</name>
        <dbReference type="ChEBI" id="CHEBI:49883"/>
    </cofactor>
</comment>
<dbReference type="GO" id="GO:0051537">
    <property type="term" value="F:2 iron, 2 sulfur cluster binding"/>
    <property type="evidence" value="ECO:0007669"/>
    <property type="project" value="UniProtKB-UniRule"/>
</dbReference>
<evidence type="ECO:0000256" key="12">
    <source>
        <dbReference type="ARBA" id="ARBA00023075"/>
    </source>
</evidence>
<dbReference type="EC" id="7.1.1.-" evidence="15"/>
<comment type="similarity">
    <text evidence="3 15">Belongs to the complex I 75 kDa subunit family.</text>
</comment>
<accession>H5S8R4</accession>
<keyword evidence="7 15" id="KW-0479">Metal-binding</keyword>
<gene>
    <name evidence="19" type="ORF">HGMM_F01E07C22</name>
</gene>
<dbReference type="GO" id="GO:0046872">
    <property type="term" value="F:metal ion binding"/>
    <property type="evidence" value="ECO:0007669"/>
    <property type="project" value="UniProtKB-UniRule"/>
</dbReference>
<dbReference type="GO" id="GO:0042773">
    <property type="term" value="P:ATP synthesis coupled electron transport"/>
    <property type="evidence" value="ECO:0007669"/>
    <property type="project" value="InterPro"/>
</dbReference>
<dbReference type="InterPro" id="IPR006963">
    <property type="entry name" value="Mopterin_OxRdtase_4Fe-4S_dom"/>
</dbReference>
<keyword evidence="9 15" id="KW-0408">Iron</keyword>
<feature type="domain" description="4Fe-4S His(Cys)3-ligated-type" evidence="18">
    <location>
        <begin position="103"/>
        <end position="142"/>
    </location>
</feature>
<dbReference type="PANTHER" id="PTHR43105:SF10">
    <property type="entry name" value="NADH-QUINONE OXIDOREDUCTASE SUBUNIT G"/>
    <property type="match status" value="1"/>
</dbReference>
<dbReference type="FunFam" id="3.10.20.740:FF:000004">
    <property type="entry name" value="NADH-quinone oxidoreductase"/>
    <property type="match status" value="1"/>
</dbReference>
<dbReference type="EMBL" id="AP011631">
    <property type="protein sequence ID" value="BAL52550.1"/>
    <property type="molecule type" value="Genomic_DNA"/>
</dbReference>
<dbReference type="PANTHER" id="PTHR43105">
    <property type="entry name" value="RESPIRATORY NITRATE REDUCTASE"/>
    <property type="match status" value="1"/>
</dbReference>
<feature type="domain" description="4Fe-4S Mo/W bis-MGD-type" evidence="17">
    <location>
        <begin position="242"/>
        <end position="305"/>
    </location>
</feature>
<dbReference type="Gene3D" id="3.10.20.740">
    <property type="match status" value="1"/>
</dbReference>
<keyword evidence="11 15" id="KW-0520">NAD</keyword>
<feature type="domain" description="2Fe-2S ferredoxin-type" evidence="16">
    <location>
        <begin position="3"/>
        <end position="103"/>
    </location>
</feature>
<dbReference type="GO" id="GO:0016020">
    <property type="term" value="C:membrane"/>
    <property type="evidence" value="ECO:0007669"/>
    <property type="project" value="UniProtKB-SubCell"/>
</dbReference>
<evidence type="ECO:0000256" key="3">
    <source>
        <dbReference type="ARBA" id="ARBA00005404"/>
    </source>
</evidence>
<keyword evidence="4 15" id="KW-0004">4Fe-4S</keyword>
<evidence type="ECO:0000256" key="4">
    <source>
        <dbReference type="ARBA" id="ARBA00022485"/>
    </source>
</evidence>
<keyword evidence="6 15" id="KW-0874">Quinone</keyword>
<evidence type="ECO:0000256" key="15">
    <source>
        <dbReference type="RuleBase" id="RU003525"/>
    </source>
</evidence>
<comment type="cofactor">
    <cofactor evidence="15">
        <name>[2Fe-2S] cluster</name>
        <dbReference type="ChEBI" id="CHEBI:190135"/>
    </cofactor>
    <text evidence="15">Binds 1 [2Fe-2S] cluster per subunit.</text>
</comment>
<dbReference type="Pfam" id="PF10588">
    <property type="entry name" value="NADH-G_4Fe-4S_3"/>
    <property type="match status" value="1"/>
</dbReference>
<evidence type="ECO:0000256" key="5">
    <source>
        <dbReference type="ARBA" id="ARBA00022714"/>
    </source>
</evidence>
<evidence type="ECO:0000256" key="1">
    <source>
        <dbReference type="ARBA" id="ARBA00001966"/>
    </source>
</evidence>
<keyword evidence="10 15" id="KW-0411">Iron-sulfur</keyword>
<keyword evidence="12" id="KW-0830">Ubiquinone</keyword>
<dbReference type="NCBIfam" id="TIGR01973">
    <property type="entry name" value="NuoG"/>
    <property type="match status" value="1"/>
</dbReference>
<evidence type="ECO:0000313" key="19">
    <source>
        <dbReference type="EMBL" id="BAL52550.1"/>
    </source>
</evidence>
<evidence type="ECO:0000256" key="13">
    <source>
        <dbReference type="ARBA" id="ARBA00023136"/>
    </source>
</evidence>
<dbReference type="Gene3D" id="3.40.228.10">
    <property type="entry name" value="Dimethylsulfoxide Reductase, domain 2"/>
    <property type="match status" value="1"/>
</dbReference>
<comment type="subcellular location">
    <subcellularLocation>
        <location evidence="2">Membrane</location>
    </subcellularLocation>
</comment>
<keyword evidence="8 15" id="KW-1278">Translocase</keyword>
<dbReference type="InterPro" id="IPR010228">
    <property type="entry name" value="NADH_UbQ_OxRdtase_Gsu"/>
</dbReference>
<dbReference type="PROSITE" id="PS00642">
    <property type="entry name" value="COMPLEX1_75K_2"/>
    <property type="match status" value="1"/>
</dbReference>
<proteinExistence type="inferred from homology"/>
<dbReference type="InterPro" id="IPR009010">
    <property type="entry name" value="Asp_de-COase-like_dom_sf"/>
</dbReference>
<dbReference type="SMART" id="SM00929">
    <property type="entry name" value="NADH-G_4Fe-4S_3"/>
    <property type="match status" value="1"/>
</dbReference>
<dbReference type="InterPro" id="IPR006656">
    <property type="entry name" value="Mopterin_OxRdtase"/>
</dbReference>
<dbReference type="SUPFAM" id="SSF50692">
    <property type="entry name" value="ADC-like"/>
    <property type="match status" value="1"/>
</dbReference>
<dbReference type="PROSITE" id="PS00641">
    <property type="entry name" value="COMPLEX1_75K_1"/>
    <property type="match status" value="1"/>
</dbReference>
<dbReference type="GO" id="GO:0051539">
    <property type="term" value="F:4 iron, 4 sulfur cluster binding"/>
    <property type="evidence" value="ECO:0007669"/>
    <property type="project" value="UniProtKB-KW"/>
</dbReference>
<dbReference type="PROSITE" id="PS51669">
    <property type="entry name" value="4FE4S_MOW_BIS_MGD"/>
    <property type="match status" value="1"/>
</dbReference>
<dbReference type="Gene3D" id="3.30.70.20">
    <property type="match status" value="1"/>
</dbReference>
<dbReference type="PROSITE" id="PS51839">
    <property type="entry name" value="4FE4S_HC3"/>
    <property type="match status" value="1"/>
</dbReference>
<dbReference type="PROSITE" id="PS51085">
    <property type="entry name" value="2FE2S_FER_2"/>
    <property type="match status" value="1"/>
</dbReference>
<dbReference type="Pfam" id="PF22151">
    <property type="entry name" value="Fer4_NDSU1"/>
    <property type="match status" value="1"/>
</dbReference>
<dbReference type="GO" id="GO:0016651">
    <property type="term" value="F:oxidoreductase activity, acting on NAD(P)H"/>
    <property type="evidence" value="ECO:0007669"/>
    <property type="project" value="InterPro"/>
</dbReference>
<evidence type="ECO:0000259" key="16">
    <source>
        <dbReference type="PROSITE" id="PS51085"/>
    </source>
</evidence>
<evidence type="ECO:0000256" key="10">
    <source>
        <dbReference type="ARBA" id="ARBA00023014"/>
    </source>
</evidence>
<dbReference type="CDD" id="cd00207">
    <property type="entry name" value="fer2"/>
    <property type="match status" value="1"/>
</dbReference>
<evidence type="ECO:0000256" key="6">
    <source>
        <dbReference type="ARBA" id="ARBA00022719"/>
    </source>
</evidence>
<name>H5S8R4_9CHLR</name>
<evidence type="ECO:0000256" key="8">
    <source>
        <dbReference type="ARBA" id="ARBA00022967"/>
    </source>
</evidence>
<comment type="function">
    <text evidence="15">NDH-1 shuttles electrons from NADH, via FMN and iron-sulfur (Fe-S) centers, to quinones in the respiratory chain. Couples the redox reaction to proton translocation (for every two electrons transferred, four hydrogen ions are translocated across the cytoplasmic membrane), and thus conserves the redox energy in a proton gradient.</text>
</comment>
<dbReference type="InterPro" id="IPR000283">
    <property type="entry name" value="NADH_UbQ_OxRdtase_75kDa_su_CS"/>
</dbReference>
<dbReference type="GO" id="GO:0048038">
    <property type="term" value="F:quinone binding"/>
    <property type="evidence" value="ECO:0007669"/>
    <property type="project" value="UniProtKB-UniRule"/>
</dbReference>
<dbReference type="Gene3D" id="2.20.25.90">
    <property type="entry name" value="ADC-like domains"/>
    <property type="match status" value="1"/>
</dbReference>
<sequence>MSRMVTLTIDGKQVTVPEGTLVVDAARKAGIDIPVFCYHPKMEPAGMCRMCLVEIGRPMLDRNTGKPVLDENGQPKLQFLGKLETACTNVVSEGMVVLTQSEKARAGQKATVEFLLTSHPLDCPICDKGGECPLQDLTMAYGPAQSRFLYEDKIHLAKHLPLGELIYLDRERCILCSRCIRFQSDIAGDAVLSFDERGRSSQIITVSNPPFDSVFSGNTTDICPVGALTTADFRFGARPWELKSAASICAQCPVGCNIVYNTRREARSDGRIVIKRVLPRQNEQVNELWVCDKGRFAYHYTESPSRLATPRLGNKASSWTEALEKAAIALRTWQKKAILVSGRISNEDLYALKRLADHLQAPAYLYTPMGGGEWVTRYGLSEGSDLSQIGPGDAILVIGSDLYEEAPIWYLRVKEAARRGAKLILAMPRFTRLERFAHYTLRYAYGDEAQIVERLRQDATIGKAFQEAGNLVIFFGSEGMGLEQTEALAAACAQLLSESGHSGRVNNGLIGVWPRPNDQGAWELGFRPVKDLQALFDELDVLYLVAADPIGDGLVRLNTRKPYLIVQEILETETVRQADVVFPACAYTEREGTFTSGERRVQRYWPAVPHWGECRPDFAITGSLAELLGLKLETQSAARLFQELASSVEAFRGLDYARLSATHPQWPPTGKENYPFSGTAQPNTQGMGKILSAAAGASGTATGQKVWPEALRPEEGKLLLVPITRLFDAGSLVTPSSLLHQRIGVPCLILHPGTAQREGVQEGDEVLIAWEGQEFQAKVVLDETAPSGVGLVPRSMGIPLQQAAYAHLYLPERMR</sequence>
<dbReference type="SUPFAM" id="SSF54292">
    <property type="entry name" value="2Fe-2S ferredoxin-like"/>
    <property type="match status" value="1"/>
</dbReference>
<reference evidence="19" key="1">
    <citation type="journal article" date="2005" name="Environ. Microbiol.">
        <title>Genetic and functional properties of uncultivated thermophilic crenarchaeotes from a subsurface gold mine as revealed by analysis of genome fragments.</title>
        <authorList>
            <person name="Nunoura T."/>
            <person name="Hirayama H."/>
            <person name="Takami H."/>
            <person name="Oida H."/>
            <person name="Nishi S."/>
            <person name="Shimamura S."/>
            <person name="Suzuki Y."/>
            <person name="Inagaki F."/>
            <person name="Takai K."/>
            <person name="Nealson K.H."/>
            <person name="Horikoshi K."/>
        </authorList>
    </citation>
    <scope>NUCLEOTIDE SEQUENCE</scope>
</reference>
<keyword evidence="5 15" id="KW-0001">2Fe-2S</keyword>
<dbReference type="InterPro" id="IPR050123">
    <property type="entry name" value="Prok_molybdopt-oxidoreductase"/>
</dbReference>